<reference evidence="1" key="1">
    <citation type="submission" date="2019-10" db="EMBL/GenBank/DDBJ databases">
        <authorList>
            <consortium name="DOE Joint Genome Institute"/>
            <person name="Kuo A."/>
            <person name="Miyauchi S."/>
            <person name="Kiss E."/>
            <person name="Drula E."/>
            <person name="Kohler A."/>
            <person name="Sanchez-Garcia M."/>
            <person name="Andreopoulos B."/>
            <person name="Barry K.W."/>
            <person name="Bonito G."/>
            <person name="Buee M."/>
            <person name="Carver A."/>
            <person name="Chen C."/>
            <person name="Cichocki N."/>
            <person name="Clum A."/>
            <person name="Culley D."/>
            <person name="Crous P.W."/>
            <person name="Fauchery L."/>
            <person name="Girlanda M."/>
            <person name="Hayes R."/>
            <person name="Keri Z."/>
            <person name="LaButti K."/>
            <person name="Lipzen A."/>
            <person name="Lombard V."/>
            <person name="Magnuson J."/>
            <person name="Maillard F."/>
            <person name="Morin E."/>
            <person name="Murat C."/>
            <person name="Nolan M."/>
            <person name="Ohm R."/>
            <person name="Pangilinan J."/>
            <person name="Pereira M."/>
            <person name="Perotto S."/>
            <person name="Peter M."/>
            <person name="Riley R."/>
            <person name="Sitrit Y."/>
            <person name="Stielow B."/>
            <person name="Szollosi G."/>
            <person name="Zifcakova L."/>
            <person name="Stursova M."/>
            <person name="Spatafora J.W."/>
            <person name="Tedersoo L."/>
            <person name="Vaario L.-M."/>
            <person name="Yamada A."/>
            <person name="Yan M."/>
            <person name="Wang P."/>
            <person name="Xu J."/>
            <person name="Bruns T."/>
            <person name="Baldrian P."/>
            <person name="Vilgalys R."/>
            <person name="Henrissat B."/>
            <person name="Grigoriev I.V."/>
            <person name="Hibbett D."/>
            <person name="Nagy L.G."/>
            <person name="Martin F.M."/>
        </authorList>
    </citation>
    <scope>NUCLEOTIDE SEQUENCE</scope>
    <source>
        <strain evidence="1">BED1</strain>
    </source>
</reference>
<name>A0AAD4GM27_BOLED</name>
<dbReference type="EMBL" id="WHUW01000001">
    <property type="protein sequence ID" value="KAF8452393.1"/>
    <property type="molecule type" value="Genomic_DNA"/>
</dbReference>
<gene>
    <name evidence="1" type="ORF">L210DRAFT_851889</name>
</gene>
<reference evidence="1" key="2">
    <citation type="journal article" date="2020" name="Nat. Commun.">
        <title>Large-scale genome sequencing of mycorrhizal fungi provides insights into the early evolution of symbiotic traits.</title>
        <authorList>
            <person name="Miyauchi S."/>
            <person name="Kiss E."/>
            <person name="Kuo A."/>
            <person name="Drula E."/>
            <person name="Kohler A."/>
            <person name="Sanchez-Garcia M."/>
            <person name="Morin E."/>
            <person name="Andreopoulos B."/>
            <person name="Barry K.W."/>
            <person name="Bonito G."/>
            <person name="Buee M."/>
            <person name="Carver A."/>
            <person name="Chen C."/>
            <person name="Cichocki N."/>
            <person name="Clum A."/>
            <person name="Culley D."/>
            <person name="Crous P.W."/>
            <person name="Fauchery L."/>
            <person name="Girlanda M."/>
            <person name="Hayes R.D."/>
            <person name="Keri Z."/>
            <person name="LaButti K."/>
            <person name="Lipzen A."/>
            <person name="Lombard V."/>
            <person name="Magnuson J."/>
            <person name="Maillard F."/>
            <person name="Murat C."/>
            <person name="Nolan M."/>
            <person name="Ohm R.A."/>
            <person name="Pangilinan J."/>
            <person name="Pereira M.F."/>
            <person name="Perotto S."/>
            <person name="Peter M."/>
            <person name="Pfister S."/>
            <person name="Riley R."/>
            <person name="Sitrit Y."/>
            <person name="Stielow J.B."/>
            <person name="Szollosi G."/>
            <person name="Zifcakova L."/>
            <person name="Stursova M."/>
            <person name="Spatafora J.W."/>
            <person name="Tedersoo L."/>
            <person name="Vaario L.M."/>
            <person name="Yamada A."/>
            <person name="Yan M."/>
            <person name="Wang P."/>
            <person name="Xu J."/>
            <person name="Bruns T."/>
            <person name="Baldrian P."/>
            <person name="Vilgalys R."/>
            <person name="Dunand C."/>
            <person name="Henrissat B."/>
            <person name="Grigoriev I.V."/>
            <person name="Hibbett D."/>
            <person name="Nagy L.G."/>
            <person name="Martin F.M."/>
        </authorList>
    </citation>
    <scope>NUCLEOTIDE SEQUENCE</scope>
    <source>
        <strain evidence="1">BED1</strain>
    </source>
</reference>
<proteinExistence type="predicted"/>
<accession>A0AAD4GM27</accession>
<keyword evidence="2" id="KW-1185">Reference proteome</keyword>
<dbReference type="AlphaFoldDB" id="A0AAD4GM27"/>
<feature type="non-terminal residue" evidence="1">
    <location>
        <position position="99"/>
    </location>
</feature>
<dbReference type="PANTHER" id="PTHR10622:SF10">
    <property type="entry name" value="HET DOMAIN-CONTAINING PROTEIN"/>
    <property type="match status" value="1"/>
</dbReference>
<dbReference type="Proteomes" id="UP001194468">
    <property type="component" value="Unassembled WGS sequence"/>
</dbReference>
<comment type="caution">
    <text evidence="1">The sequence shown here is derived from an EMBL/GenBank/DDBJ whole genome shotgun (WGS) entry which is preliminary data.</text>
</comment>
<organism evidence="1 2">
    <name type="scientific">Boletus edulis BED1</name>
    <dbReference type="NCBI Taxonomy" id="1328754"/>
    <lineage>
        <taxon>Eukaryota</taxon>
        <taxon>Fungi</taxon>
        <taxon>Dikarya</taxon>
        <taxon>Basidiomycota</taxon>
        <taxon>Agaricomycotina</taxon>
        <taxon>Agaricomycetes</taxon>
        <taxon>Agaricomycetidae</taxon>
        <taxon>Boletales</taxon>
        <taxon>Boletineae</taxon>
        <taxon>Boletaceae</taxon>
        <taxon>Boletoideae</taxon>
        <taxon>Boletus</taxon>
    </lineage>
</organism>
<evidence type="ECO:0000313" key="1">
    <source>
        <dbReference type="EMBL" id="KAF8452393.1"/>
    </source>
</evidence>
<sequence length="99" mass="10662">MNLDIPNHKDSPEILLDMVEATGVSARTLMALQPGLDSIQEKLSLVSRRETTLVEDAAYSLFGIFSISLPVVYGEGDQALGRLLAQLLTSSGDTSVLAW</sequence>
<evidence type="ECO:0000313" key="2">
    <source>
        <dbReference type="Proteomes" id="UP001194468"/>
    </source>
</evidence>
<protein>
    <submittedName>
        <fullName evidence="1">Uncharacterized protein</fullName>
    </submittedName>
</protein>
<dbReference type="PANTHER" id="PTHR10622">
    <property type="entry name" value="HET DOMAIN-CONTAINING PROTEIN"/>
    <property type="match status" value="1"/>
</dbReference>